<dbReference type="RefSeq" id="WP_089720683.1">
    <property type="nucleotide sequence ID" value="NZ_FNBJ01000043.1"/>
</dbReference>
<evidence type="ECO:0000313" key="1">
    <source>
        <dbReference type="EMBL" id="SDG06909.1"/>
    </source>
</evidence>
<dbReference type="Proteomes" id="UP000199519">
    <property type="component" value="Unassembled WGS sequence"/>
</dbReference>
<sequence>MSKKSEVIKNGSGIAFVLDNQDYPPGAFKELKSKKYPSSFSINYDKSDLISPEDMGCIDQTSIVEAIKRNLVDRSNSLESKERMNRFVFESVLEMIEKYNGTYNAEDNSITMEEEDFDRLMDRTDNRIFGLDYLDIKFILVKENGEKKGIYPQYESMNALRSPVNLSLGSIIKDSKTSKKPYGETFFTGTVNKTISEINKSITEDEVNLLDQSFISIGDYLAGKQKAKFYMRIESDIDSGNVPFEIDVYKSKISGEIAIDLNIMFKKLDHFNMKDRVKAIHIWADKDQEFVGEVDSSTLKEYIESRGYKANILEVNSKEDK</sequence>
<reference evidence="3 4" key="1">
    <citation type="submission" date="2016-10" db="EMBL/GenBank/DDBJ databases">
        <authorList>
            <person name="Varghese N."/>
            <person name="Submissions S."/>
        </authorList>
    </citation>
    <scope>NUCLEOTIDE SEQUENCE [LARGE SCALE GENOMIC DNA]</scope>
    <source>
        <strain evidence="1 4">WG2</strain>
        <strain evidence="2 3">WG5</strain>
    </source>
</reference>
<dbReference type="EMBL" id="FNBJ01000043">
    <property type="protein sequence ID" value="SDG06909.1"/>
    <property type="molecule type" value="Genomic_DNA"/>
</dbReference>
<evidence type="ECO:0000313" key="4">
    <source>
        <dbReference type="Proteomes" id="UP000199519"/>
    </source>
</evidence>
<organism evidence="2 3">
    <name type="scientific">Halanaerobium congolense</name>
    <dbReference type="NCBI Taxonomy" id="54121"/>
    <lineage>
        <taxon>Bacteria</taxon>
        <taxon>Bacillati</taxon>
        <taxon>Bacillota</taxon>
        <taxon>Clostridia</taxon>
        <taxon>Halanaerobiales</taxon>
        <taxon>Halanaerobiaceae</taxon>
        <taxon>Halanaerobium</taxon>
    </lineage>
</organism>
<keyword evidence="4" id="KW-1185">Reference proteome</keyword>
<accession>A0A1I0CFZ1</accession>
<dbReference type="AlphaFoldDB" id="A0A1I0CFZ1"/>
<evidence type="ECO:0000313" key="3">
    <source>
        <dbReference type="Proteomes" id="UP000198612"/>
    </source>
</evidence>
<protein>
    <submittedName>
        <fullName evidence="2">Uncharacterized protein</fullName>
    </submittedName>
</protein>
<dbReference type="Proteomes" id="UP000198612">
    <property type="component" value="Unassembled WGS sequence"/>
</dbReference>
<name>A0A1I0CFZ1_9FIRM</name>
<evidence type="ECO:0000313" key="2">
    <source>
        <dbReference type="EMBL" id="SET17989.1"/>
    </source>
</evidence>
<gene>
    <name evidence="1" type="ORF">SAMN04488598_1439</name>
    <name evidence="2" type="ORF">SAMN04515652_13518</name>
</gene>
<dbReference type="EMBL" id="FOHG01000035">
    <property type="protein sequence ID" value="SET17989.1"/>
    <property type="molecule type" value="Genomic_DNA"/>
</dbReference>
<proteinExistence type="predicted"/>